<evidence type="ECO:0000256" key="6">
    <source>
        <dbReference type="ARBA" id="ARBA00023136"/>
    </source>
</evidence>
<dbReference type="GO" id="GO:0044874">
    <property type="term" value="P:lipoprotein localization to outer membrane"/>
    <property type="evidence" value="ECO:0007669"/>
    <property type="project" value="TreeGrafter"/>
</dbReference>
<dbReference type="Pfam" id="PF02687">
    <property type="entry name" value="FtsX"/>
    <property type="match status" value="2"/>
</dbReference>
<dbReference type="AlphaFoldDB" id="A0A926NVX6"/>
<keyword evidence="4 7" id="KW-0812">Transmembrane</keyword>
<evidence type="ECO:0000256" key="4">
    <source>
        <dbReference type="ARBA" id="ARBA00022692"/>
    </source>
</evidence>
<feature type="transmembrane region" description="Helical" evidence="7">
    <location>
        <begin position="317"/>
        <end position="341"/>
    </location>
</feature>
<evidence type="ECO:0000256" key="3">
    <source>
        <dbReference type="ARBA" id="ARBA00022475"/>
    </source>
</evidence>
<proteinExistence type="inferred from homology"/>
<reference evidence="9" key="1">
    <citation type="submission" date="2020-05" db="EMBL/GenBank/DDBJ databases">
        <title>Identification of trans-AT polyketide cluster in two marine bacteria, producers of a novel glutaramide-containing polyketide sesbanimide D and analogs.</title>
        <authorList>
            <person name="Kacar D."/>
            <person name="Rodriguez P."/>
            <person name="Canedo L."/>
            <person name="Gonzalez E."/>
            <person name="Galan B."/>
            <person name="De La Calle F."/>
            <person name="Garcia J.L."/>
        </authorList>
    </citation>
    <scope>NUCLEOTIDE SEQUENCE</scope>
    <source>
        <strain evidence="9">PHM038</strain>
    </source>
</reference>
<dbReference type="PANTHER" id="PTHR30489:SF0">
    <property type="entry name" value="LIPOPROTEIN-RELEASING SYSTEM TRANSMEMBRANE PROTEIN LOLE"/>
    <property type="match status" value="1"/>
</dbReference>
<organism evidence="9 10">
    <name type="scientific">Roseibium aggregatum</name>
    <dbReference type="NCBI Taxonomy" id="187304"/>
    <lineage>
        <taxon>Bacteria</taxon>
        <taxon>Pseudomonadati</taxon>
        <taxon>Pseudomonadota</taxon>
        <taxon>Alphaproteobacteria</taxon>
        <taxon>Hyphomicrobiales</taxon>
        <taxon>Stappiaceae</taxon>
        <taxon>Roseibium</taxon>
    </lineage>
</organism>
<protein>
    <submittedName>
        <fullName evidence="9">ABC transporter permease</fullName>
    </submittedName>
</protein>
<dbReference type="InterPro" id="IPR051447">
    <property type="entry name" value="Lipoprotein-release_system"/>
</dbReference>
<dbReference type="PANTHER" id="PTHR30489">
    <property type="entry name" value="LIPOPROTEIN-RELEASING SYSTEM TRANSMEMBRANE PROTEIN LOLE"/>
    <property type="match status" value="1"/>
</dbReference>
<keyword evidence="5 7" id="KW-1133">Transmembrane helix</keyword>
<comment type="similarity">
    <text evidence="2">Belongs to the ABC-4 integral membrane protein family. LolC/E subfamily.</text>
</comment>
<feature type="domain" description="ABC3 transporter permease C-terminal" evidence="8">
    <location>
        <begin position="270"/>
        <end position="388"/>
    </location>
</feature>
<feature type="transmembrane region" description="Helical" evidence="7">
    <location>
        <begin position="12"/>
        <end position="34"/>
    </location>
</feature>
<dbReference type="GO" id="GO:0098797">
    <property type="term" value="C:plasma membrane protein complex"/>
    <property type="evidence" value="ECO:0007669"/>
    <property type="project" value="TreeGrafter"/>
</dbReference>
<feature type="transmembrane region" description="Helical" evidence="7">
    <location>
        <begin position="266"/>
        <end position="286"/>
    </location>
</feature>
<feature type="transmembrane region" description="Helical" evidence="7">
    <location>
        <begin position="655"/>
        <end position="675"/>
    </location>
</feature>
<evidence type="ECO:0000256" key="5">
    <source>
        <dbReference type="ARBA" id="ARBA00022989"/>
    </source>
</evidence>
<dbReference type="EMBL" id="JABFCZ010000001">
    <property type="protein sequence ID" value="MBD1544655.1"/>
    <property type="molecule type" value="Genomic_DNA"/>
</dbReference>
<evidence type="ECO:0000313" key="10">
    <source>
        <dbReference type="Proteomes" id="UP000598467"/>
    </source>
</evidence>
<evidence type="ECO:0000313" key="9">
    <source>
        <dbReference type="EMBL" id="MBD1544655.1"/>
    </source>
</evidence>
<feature type="transmembrane region" description="Helical" evidence="7">
    <location>
        <begin position="429"/>
        <end position="454"/>
    </location>
</feature>
<gene>
    <name evidence="9" type="ORF">HK439_00125</name>
</gene>
<keyword evidence="6 7" id="KW-0472">Membrane</keyword>
<dbReference type="InterPro" id="IPR003838">
    <property type="entry name" value="ABC3_permease_C"/>
</dbReference>
<evidence type="ECO:0000256" key="7">
    <source>
        <dbReference type="SAM" id="Phobius"/>
    </source>
</evidence>
<evidence type="ECO:0000256" key="2">
    <source>
        <dbReference type="ARBA" id="ARBA00005236"/>
    </source>
</evidence>
<accession>A0A926NVX6</accession>
<comment type="caution">
    <text evidence="9">The sequence shown here is derived from an EMBL/GenBank/DDBJ whole genome shotgun (WGS) entry which is preliminary data.</text>
</comment>
<dbReference type="Proteomes" id="UP000598467">
    <property type="component" value="Unassembled WGS sequence"/>
</dbReference>
<evidence type="ECO:0000256" key="1">
    <source>
        <dbReference type="ARBA" id="ARBA00004651"/>
    </source>
</evidence>
<feature type="transmembrane region" description="Helical" evidence="7">
    <location>
        <begin position="361"/>
        <end position="381"/>
    </location>
</feature>
<feature type="transmembrane region" description="Helical" evidence="7">
    <location>
        <begin position="752"/>
        <end position="770"/>
    </location>
</feature>
<feature type="domain" description="ABC3 transporter permease C-terminal" evidence="8">
    <location>
        <begin position="661"/>
        <end position="773"/>
    </location>
</feature>
<evidence type="ECO:0000259" key="8">
    <source>
        <dbReference type="Pfam" id="PF02687"/>
    </source>
</evidence>
<feature type="transmembrane region" description="Helical" evidence="7">
    <location>
        <begin position="711"/>
        <end position="732"/>
    </location>
</feature>
<sequence length="787" mass="86310">MHPLDRKLLRDLWHLKGQVLAIAVVIATGVGVMVQSLGAIQSLQATADAYYERYRFADVFCHLKRAPKSLVPRLADIPGVQTVEPRIVEYATLDIAGFEEPATALLSSLPERGKPLLNQLALQSGRLVDLAKPEEVVVNEKFAAAQDLTLGDTVQAVINTQKRTLRIVGIALSPEHTYAIGPGALMPDDKRYAIFWMGERALAGAFDLDGAFNDVTLTLLPHTPPEGVIQRLDRILAPYGGSGAYARKDQISNWFLMSEIDQLATMARLLPSIFLIVAAFLTNMVVDRLIATERGVIGLLKAFGYSDLEVGWHYMKLVMVIALIGVVLGSFLGAGLGQWTTSIYAQMYSFPFLLFRPLPDSFLIAGGLSLLAAMVGTASAVRRAVRLAPAEAMRPPAPPSFSRSYLAQTGLARLLDQPTRMIFRQVFRWPLRSGLTVIGIGMSVAVLIMALQWIDSINRLIDVYFVAAQRQDVTVSLTEVRPPSVMRDFENLPGVLAVEGQRNLDVRAHLGPRNKRMQISGLPARQGLYLVYDDAGGAIDLPPDGLVISTKLAEILGAKTGDRIELEVLEGQRPIVEVPVVRVFNTFIGYPAYMRLEAINRMMHETNVVNTVHLRIDPNQQAALFARLKDMPHVSSVTLRQAAIDIFNETMAKTVLVFVGMFAGFASALAIGVVYNSARIALSERGRELATLRVIGFTRFEISYILLGQSLLLTVMALPVGCLIGNWLALGMAKSFDTELYRIPAVIEPSSFGYAMLVTLAAAAISALMVRRRLDRLDLIAVLKTRE</sequence>
<keyword evidence="3" id="KW-1003">Cell membrane</keyword>
<dbReference type="RefSeq" id="WP_190289334.1">
    <property type="nucleotide sequence ID" value="NZ_JABFCZ010000001.1"/>
</dbReference>
<name>A0A926NVX6_9HYPH</name>
<comment type="subcellular location">
    <subcellularLocation>
        <location evidence="1">Cell membrane</location>
        <topology evidence="1">Multi-pass membrane protein</topology>
    </subcellularLocation>
</comment>